<dbReference type="Proteomes" id="UP000053144">
    <property type="component" value="Chromosome 7"/>
</dbReference>
<evidence type="ECO:0000313" key="2">
    <source>
        <dbReference type="EMBL" id="KOM47779.1"/>
    </source>
</evidence>
<evidence type="ECO:0000313" key="3">
    <source>
        <dbReference type="Proteomes" id="UP000053144"/>
    </source>
</evidence>
<gene>
    <name evidence="2" type="ORF">LR48_Vigan07g148300</name>
</gene>
<proteinExistence type="predicted"/>
<dbReference type="Gramene" id="KOM47779">
    <property type="protein sequence ID" value="KOM47779"/>
    <property type="gene ID" value="LR48_Vigan07g148300"/>
</dbReference>
<feature type="compositionally biased region" description="Low complexity" evidence="1">
    <location>
        <begin position="198"/>
        <end position="212"/>
    </location>
</feature>
<accession>A0A0L9UYZ8</accession>
<feature type="compositionally biased region" description="Acidic residues" evidence="1">
    <location>
        <begin position="216"/>
        <end position="243"/>
    </location>
</feature>
<dbReference type="EMBL" id="CM003377">
    <property type="protein sequence ID" value="KOM47779.1"/>
    <property type="molecule type" value="Genomic_DNA"/>
</dbReference>
<dbReference type="AlphaFoldDB" id="A0A0L9UYZ8"/>
<name>A0A0L9UYZ8_PHAAN</name>
<protein>
    <submittedName>
        <fullName evidence="2">Uncharacterized protein</fullName>
    </submittedName>
</protein>
<sequence>MVKVFYENLKKERNYLLSKVKGVTIHIDEAMWRFVAEFQSGGYKSHHGISGLNKIDIYNNYLRNPYMEAIRIRSKQTSKPLLEGLDESRRRRRIRTSRELFPPPEDLVQPSPQGSYHSTEEMAEDSNGRQTLADYTIVVGPQHFNNLTRLRVTAGNMELQSIHRGQVATAEMIVRMYDTTPAHRWTMDEFHNAVAWPEEQAQGGRAGAAEASAMEKDEDDADDDAFEDAEDKEEEEDTDDSTH</sequence>
<feature type="region of interest" description="Disordered" evidence="1">
    <location>
        <begin position="198"/>
        <end position="243"/>
    </location>
</feature>
<reference evidence="3" key="1">
    <citation type="journal article" date="2015" name="Proc. Natl. Acad. Sci. U.S.A.">
        <title>Genome sequencing of adzuki bean (Vigna angularis) provides insight into high starch and low fat accumulation and domestication.</title>
        <authorList>
            <person name="Yang K."/>
            <person name="Tian Z."/>
            <person name="Chen C."/>
            <person name="Luo L."/>
            <person name="Zhao B."/>
            <person name="Wang Z."/>
            <person name="Yu L."/>
            <person name="Li Y."/>
            <person name="Sun Y."/>
            <person name="Li W."/>
            <person name="Chen Y."/>
            <person name="Li Y."/>
            <person name="Zhang Y."/>
            <person name="Ai D."/>
            <person name="Zhao J."/>
            <person name="Shang C."/>
            <person name="Ma Y."/>
            <person name="Wu B."/>
            <person name="Wang M."/>
            <person name="Gao L."/>
            <person name="Sun D."/>
            <person name="Zhang P."/>
            <person name="Guo F."/>
            <person name="Wang W."/>
            <person name="Li Y."/>
            <person name="Wang J."/>
            <person name="Varshney R.K."/>
            <person name="Wang J."/>
            <person name="Ling H.Q."/>
            <person name="Wan P."/>
        </authorList>
    </citation>
    <scope>NUCLEOTIDE SEQUENCE</scope>
    <source>
        <strain evidence="3">cv. Jingnong 6</strain>
    </source>
</reference>
<evidence type="ECO:0000256" key="1">
    <source>
        <dbReference type="SAM" id="MobiDB-lite"/>
    </source>
</evidence>
<feature type="region of interest" description="Disordered" evidence="1">
    <location>
        <begin position="81"/>
        <end position="127"/>
    </location>
</feature>
<organism evidence="2 3">
    <name type="scientific">Phaseolus angularis</name>
    <name type="common">Azuki bean</name>
    <name type="synonym">Vigna angularis</name>
    <dbReference type="NCBI Taxonomy" id="3914"/>
    <lineage>
        <taxon>Eukaryota</taxon>
        <taxon>Viridiplantae</taxon>
        <taxon>Streptophyta</taxon>
        <taxon>Embryophyta</taxon>
        <taxon>Tracheophyta</taxon>
        <taxon>Spermatophyta</taxon>
        <taxon>Magnoliopsida</taxon>
        <taxon>eudicotyledons</taxon>
        <taxon>Gunneridae</taxon>
        <taxon>Pentapetalae</taxon>
        <taxon>rosids</taxon>
        <taxon>fabids</taxon>
        <taxon>Fabales</taxon>
        <taxon>Fabaceae</taxon>
        <taxon>Papilionoideae</taxon>
        <taxon>50 kb inversion clade</taxon>
        <taxon>NPAAA clade</taxon>
        <taxon>indigoferoid/millettioid clade</taxon>
        <taxon>Phaseoleae</taxon>
        <taxon>Vigna</taxon>
    </lineage>
</organism>